<dbReference type="EMBL" id="JALXSQ010000018">
    <property type="protein sequence ID" value="MCT2042864.1"/>
    <property type="molecule type" value="Genomic_DNA"/>
</dbReference>
<organism evidence="12 13">
    <name type="scientific">Pseudoclavibacter albus</name>
    <dbReference type="NCBI Taxonomy" id="272241"/>
    <lineage>
        <taxon>Bacteria</taxon>
        <taxon>Bacillati</taxon>
        <taxon>Actinomycetota</taxon>
        <taxon>Actinomycetes</taxon>
        <taxon>Micrococcales</taxon>
        <taxon>Microbacteriaceae</taxon>
        <taxon>Pseudoclavibacter</taxon>
    </lineage>
</organism>
<dbReference type="PRINTS" id="PR00983">
    <property type="entry name" value="TRNASYNTHCYS"/>
</dbReference>
<protein>
    <recommendedName>
        <fullName evidence="10">L-cysteine:1D-myo-inositol 2-amino-2-deoxy-alpha-D-glucopyranoside ligase</fullName>
        <shortName evidence="10">L-Cys:GlcN-Ins ligase</shortName>
        <ecNumber evidence="10">6.3.1.13</ecNumber>
    </recommendedName>
    <alternativeName>
        <fullName evidence="10">Mycothiol ligase</fullName>
        <shortName evidence="10">MSH ligase</shortName>
    </alternativeName>
</protein>
<comment type="catalytic activity">
    <reaction evidence="9 10">
        <text>1D-myo-inositol 2-amino-2-deoxy-alpha-D-glucopyranoside + L-cysteine + ATP = 1D-myo-inositol 2-(L-cysteinylamino)-2-deoxy-alpha-D-glucopyranoside + AMP + diphosphate + H(+)</text>
        <dbReference type="Rhea" id="RHEA:26176"/>
        <dbReference type="ChEBI" id="CHEBI:15378"/>
        <dbReference type="ChEBI" id="CHEBI:30616"/>
        <dbReference type="ChEBI" id="CHEBI:33019"/>
        <dbReference type="ChEBI" id="CHEBI:35235"/>
        <dbReference type="ChEBI" id="CHEBI:58886"/>
        <dbReference type="ChEBI" id="CHEBI:58887"/>
        <dbReference type="ChEBI" id="CHEBI:456215"/>
        <dbReference type="EC" id="6.3.1.13"/>
    </reaction>
</comment>
<comment type="function">
    <text evidence="1 10">Catalyzes the ATP-dependent condensation of GlcN-Ins and L-cysteine to form L-Cys-GlcN-Ins.</text>
</comment>
<dbReference type="Proteomes" id="UP001525379">
    <property type="component" value="Unassembled WGS sequence"/>
</dbReference>
<dbReference type="NCBIfam" id="TIGR03447">
    <property type="entry name" value="mycothiol_MshC"/>
    <property type="match status" value="1"/>
</dbReference>
<dbReference type="HAMAP" id="MF_01697">
    <property type="entry name" value="MshC"/>
    <property type="match status" value="1"/>
</dbReference>
<keyword evidence="8 10" id="KW-0067">ATP-binding</keyword>
<feature type="binding site" evidence="10">
    <location>
        <begin position="268"/>
        <end position="270"/>
    </location>
    <ligand>
        <name>L-cysteinyl-5'-AMP</name>
        <dbReference type="ChEBI" id="CHEBI:144924"/>
    </ligand>
</feature>
<feature type="binding site" evidence="10">
    <location>
        <position position="275"/>
    </location>
    <ligand>
        <name>Zn(2+)</name>
        <dbReference type="ChEBI" id="CHEBI:29105"/>
    </ligand>
</feature>
<dbReference type="PANTHER" id="PTHR10890:SF3">
    <property type="entry name" value="CYSTEINE--TRNA LIGASE, CYTOPLASMIC"/>
    <property type="match status" value="1"/>
</dbReference>
<evidence type="ECO:0000256" key="6">
    <source>
        <dbReference type="ARBA" id="ARBA00022741"/>
    </source>
</evidence>
<evidence type="ECO:0000256" key="10">
    <source>
        <dbReference type="HAMAP-Rule" id="MF_01697"/>
    </source>
</evidence>
<dbReference type="PANTHER" id="PTHR10890">
    <property type="entry name" value="CYSTEINYL-TRNA SYNTHETASE"/>
    <property type="match status" value="1"/>
</dbReference>
<dbReference type="Gene3D" id="3.40.50.620">
    <property type="entry name" value="HUPs"/>
    <property type="match status" value="1"/>
</dbReference>
<feature type="binding site" evidence="10">
    <location>
        <position position="46"/>
    </location>
    <ligand>
        <name>Zn(2+)</name>
        <dbReference type="ChEBI" id="CHEBI:29105"/>
    </ligand>
</feature>
<evidence type="ECO:0000256" key="3">
    <source>
        <dbReference type="ARBA" id="ARBA00011245"/>
    </source>
</evidence>
<dbReference type="InterPro" id="IPR024909">
    <property type="entry name" value="Cys-tRNA/MSH_ligase"/>
</dbReference>
<evidence type="ECO:0000256" key="8">
    <source>
        <dbReference type="ARBA" id="ARBA00022840"/>
    </source>
</evidence>
<feature type="binding site" evidence="10">
    <location>
        <begin position="84"/>
        <end position="86"/>
    </location>
    <ligand>
        <name>L-cysteinyl-5'-AMP</name>
        <dbReference type="ChEBI" id="CHEBI:144924"/>
    </ligand>
</feature>
<dbReference type="SUPFAM" id="SSF52374">
    <property type="entry name" value="Nucleotidylyl transferase"/>
    <property type="match status" value="1"/>
</dbReference>
<name>A0ABT2HX25_9MICO</name>
<dbReference type="GO" id="GO:0035446">
    <property type="term" value="F:cysteine-glucosaminylinositol ligase activity"/>
    <property type="evidence" value="ECO:0007669"/>
    <property type="project" value="UniProtKB-EC"/>
</dbReference>
<accession>A0ABT2HX25</accession>
<evidence type="ECO:0000256" key="7">
    <source>
        <dbReference type="ARBA" id="ARBA00022833"/>
    </source>
</evidence>
<feature type="binding site" evidence="10">
    <location>
        <begin position="46"/>
        <end position="49"/>
    </location>
    <ligand>
        <name>L-cysteinyl-5'-AMP</name>
        <dbReference type="ChEBI" id="CHEBI:144924"/>
    </ligand>
</feature>
<dbReference type="EC" id="6.3.1.13" evidence="10"/>
<feature type="domain" description="tRNA synthetases class I catalytic" evidence="11">
    <location>
        <begin position="40"/>
        <end position="354"/>
    </location>
</feature>
<dbReference type="InterPro" id="IPR017812">
    <property type="entry name" value="Mycothiol_ligase_MshC"/>
</dbReference>
<keyword evidence="13" id="KW-1185">Reference proteome</keyword>
<feature type="binding site" evidence="10">
    <location>
        <position position="301"/>
    </location>
    <ligand>
        <name>L-cysteinyl-5'-AMP</name>
        <dbReference type="ChEBI" id="CHEBI:144924"/>
    </ligand>
</feature>
<keyword evidence="6 10" id="KW-0547">Nucleotide-binding</keyword>
<comment type="similarity">
    <text evidence="2 10">Belongs to the class-I aminoacyl-tRNA synthetase family. MshC subfamily.</text>
</comment>
<evidence type="ECO:0000313" key="13">
    <source>
        <dbReference type="Proteomes" id="UP001525379"/>
    </source>
</evidence>
<dbReference type="Pfam" id="PF01406">
    <property type="entry name" value="tRNA-synt_1e"/>
    <property type="match status" value="1"/>
</dbReference>
<gene>
    <name evidence="10 12" type="primary">mshC</name>
    <name evidence="12" type="ORF">M3D15_05890</name>
</gene>
<feature type="short sequence motif" description="'KMSKS' region" evidence="10">
    <location>
        <begin position="307"/>
        <end position="311"/>
    </location>
</feature>
<keyword evidence="4 10" id="KW-0436">Ligase</keyword>
<proteinExistence type="inferred from homology"/>
<evidence type="ECO:0000313" key="12">
    <source>
        <dbReference type="EMBL" id="MCT2042864.1"/>
    </source>
</evidence>
<evidence type="ECO:0000259" key="11">
    <source>
        <dbReference type="Pfam" id="PF01406"/>
    </source>
</evidence>
<dbReference type="InterPro" id="IPR014729">
    <property type="entry name" value="Rossmann-like_a/b/a_fold"/>
</dbReference>
<reference evidence="12 13" key="1">
    <citation type="submission" date="2022-04" db="EMBL/GenBank/DDBJ databases">
        <title>Human microbiome associated bacterial genomes.</title>
        <authorList>
            <person name="Sandstrom S."/>
            <person name="Salamzade R."/>
            <person name="Kalan L.R."/>
        </authorList>
    </citation>
    <scope>NUCLEOTIDE SEQUENCE [LARGE SCALE GENOMIC DNA]</scope>
    <source>
        <strain evidence="13">p3-SID1799</strain>
    </source>
</reference>
<dbReference type="InterPro" id="IPR032678">
    <property type="entry name" value="tRNA-synt_1_cat_dom"/>
</dbReference>
<evidence type="ECO:0000256" key="2">
    <source>
        <dbReference type="ARBA" id="ARBA00007723"/>
    </source>
</evidence>
<keyword evidence="7 10" id="KW-0862">Zinc</keyword>
<feature type="binding site" evidence="10">
    <location>
        <position position="61"/>
    </location>
    <ligand>
        <name>L-cysteinyl-5'-AMP</name>
        <dbReference type="ChEBI" id="CHEBI:144924"/>
    </ligand>
</feature>
<keyword evidence="5 10" id="KW-0479">Metal-binding</keyword>
<evidence type="ECO:0000256" key="1">
    <source>
        <dbReference type="ARBA" id="ARBA00003679"/>
    </source>
</evidence>
<evidence type="ECO:0000256" key="5">
    <source>
        <dbReference type="ARBA" id="ARBA00022723"/>
    </source>
</evidence>
<evidence type="ECO:0000256" key="4">
    <source>
        <dbReference type="ARBA" id="ARBA00022598"/>
    </source>
</evidence>
<feature type="binding site" evidence="10">
    <location>
        <position position="246"/>
    </location>
    <ligand>
        <name>L-cysteinyl-5'-AMP</name>
        <dbReference type="ChEBI" id="CHEBI:144924"/>
    </ligand>
</feature>
<comment type="cofactor">
    <cofactor evidence="10">
        <name>Zn(2+)</name>
        <dbReference type="ChEBI" id="CHEBI:29105"/>
    </cofactor>
    <text evidence="10">Binds 1 zinc ion per subunit.</text>
</comment>
<comment type="subunit">
    <text evidence="3 10">Monomer.</text>
</comment>
<dbReference type="Gene3D" id="1.20.120.640">
    <property type="entry name" value="Anticodon-binding domain of a subclass of class I aminoacyl-tRNA synthetases"/>
    <property type="match status" value="1"/>
</dbReference>
<evidence type="ECO:0000256" key="9">
    <source>
        <dbReference type="ARBA" id="ARBA00048350"/>
    </source>
</evidence>
<feature type="binding site" evidence="10">
    <location>
        <position position="250"/>
    </location>
    <ligand>
        <name>Zn(2+)</name>
        <dbReference type="ChEBI" id="CHEBI:29105"/>
    </ligand>
</feature>
<feature type="short sequence motif" description="'HIGH' region" evidence="10">
    <location>
        <begin position="48"/>
        <end position="58"/>
    </location>
</feature>
<comment type="caution">
    <text evidence="12">The sequence shown here is derived from an EMBL/GenBank/DDBJ whole genome shotgun (WGS) entry which is preliminary data.</text>
</comment>
<comment type="caution">
    <text evidence="10">Lacks conserved residue(s) required for the propagation of feature annotation.</text>
</comment>
<sequence>MQHIPSWLVPSLPSAPGRGRPLKLYDSALERVETIETGPEATLYVCGITPYDATHLGHAATYLAFDSVQRAWRDAGITVHYAQNVTDVDDPLLERADKTGVDWRVLAEDQTNLFRGDMQALRILPPDAYVRVQDIIPETVSAIGQLLEQGIAYRVPIAADATPAAVDADACDLYFDRRAAEDLDGVFPLGTVSHFDDVELDRVFREFGGDPERPGKRDPFDPLLWRAAREGEPAWETHFGAGRPGWHVECAIIANAELGTHITLQGGGRDLRFPHHEMSAQHASAVTGEPFATRYAHAGLIAYDGEKMSKSLGNLVLVSKLRERGVDPRAIRLAILAHRYREDWEWTEEGLQDAIARLERWCARVATLPETAQAEKLEGPVMAALREAMADDLDTPRMLEIVDAWVAAEPQLTDETSQADAYGVPLLIDALLGIQLR</sequence>